<evidence type="ECO:0000313" key="1">
    <source>
        <dbReference type="EMBL" id="KAK3061608.1"/>
    </source>
</evidence>
<dbReference type="EMBL" id="JAWDJW010007730">
    <property type="protein sequence ID" value="KAK3061608.1"/>
    <property type="molecule type" value="Genomic_DNA"/>
</dbReference>
<keyword evidence="2" id="KW-1185">Reference proteome</keyword>
<evidence type="ECO:0000313" key="2">
    <source>
        <dbReference type="Proteomes" id="UP001186974"/>
    </source>
</evidence>
<name>A0ACC3D4L6_9PEZI</name>
<accession>A0ACC3D4L6</accession>
<comment type="caution">
    <text evidence="1">The sequence shown here is derived from an EMBL/GenBank/DDBJ whole genome shotgun (WGS) entry which is preliminary data.</text>
</comment>
<feature type="non-terminal residue" evidence="1">
    <location>
        <position position="548"/>
    </location>
</feature>
<protein>
    <submittedName>
        <fullName evidence="1">Uncharacterized protein</fullName>
    </submittedName>
</protein>
<gene>
    <name evidence="1" type="ORF">LTS18_005809</name>
</gene>
<reference evidence="1" key="1">
    <citation type="submission" date="2024-09" db="EMBL/GenBank/DDBJ databases">
        <title>Black Yeasts Isolated from many extreme environments.</title>
        <authorList>
            <person name="Coleine C."/>
            <person name="Stajich J.E."/>
            <person name="Selbmann L."/>
        </authorList>
    </citation>
    <scope>NUCLEOTIDE SEQUENCE</scope>
    <source>
        <strain evidence="1">CCFEE 5737</strain>
    </source>
</reference>
<proteinExistence type="predicted"/>
<organism evidence="1 2">
    <name type="scientific">Coniosporium uncinatum</name>
    <dbReference type="NCBI Taxonomy" id="93489"/>
    <lineage>
        <taxon>Eukaryota</taxon>
        <taxon>Fungi</taxon>
        <taxon>Dikarya</taxon>
        <taxon>Ascomycota</taxon>
        <taxon>Pezizomycotina</taxon>
        <taxon>Dothideomycetes</taxon>
        <taxon>Dothideomycetes incertae sedis</taxon>
        <taxon>Coniosporium</taxon>
    </lineage>
</organism>
<dbReference type="Proteomes" id="UP001186974">
    <property type="component" value="Unassembled WGS sequence"/>
</dbReference>
<sequence>MSMDQSVRHRRKSRSNTVTTYHAPEQPNWQPGAEPGIDTTQASELVSPRLEALKALCDITIVDFSDSDIVSFKASNDTLAEILEEPRSEGTACRWISVNGLSWDVIKIIGNKYGLHRLAVEDLINTHSRTKVDWYSDHAFIVLTLQKLVRLHQHDDGEGACDCSKPDPESGGRSSRKQKRRWWQRKKAPDSDESLPRYDDKLPQEKLDEFIRAHASTSQDSPIQPIRTLHRYESLQTPEHTAFMERHSALAEEDLVVSVEQVSIALLNNNTVISFFEHSAPDVEHPILDRLESDETVLRRSNDASLLMQAIIDAIVDLTLPVKDAYNKARKELQMRVLTRPSITTSRALHIFGEEIDMLQNLFKPIVHLVNALRDHHDPTLGLAPSPYAAGVDQPASQSGGQPGFQQPSRRHDIPPFNRHISDINPRKRLNRSTTAANASASSVTITPLARTYLGDVLDHCITTIQALELMDASAQNLSTLIFNTVGARTNYYMMIIAVVTVFFAPLTFISGYFGMNFASGDGLAHPFSFFWLVAAPSLVGFMLLMGI</sequence>